<sequence length="411" mass="44492">MSCIFCAIVAGEEQAHVVLETDDVVAFLDTRPVFKGHVLVVPREHVVTLPELPTTAIEPFFAAVQRVAAALPDALGAQGTLVAMNNIVSQSVPHLHAHVVPRTKGDGLRGFFWPRHKYADGEAAEYAKRVAAALGPSDSWRYIKSAPGNDTCCVTVGQARSMTTNTEPSSRTPLDWPPIADEVLAGALEQAFLALSDDGPSPVGERLARYYDVAGNYVGATFTSLQPNEQDGVTSADLHATTLMNVKLGPRATRQLLTGPMHDGVVAAMISLPDVTLADADDAALEAMYAFYIAVKEAISSPLAAKSNPWVTTSKLCARKRPHLFPVRDRDVCTLLGVRALKDVRADWQVFRALMQNPQIREAIAALPEAARAAAQERELLLDDSDLRLLDAALWTYTKRGTPEEPPVEEE</sequence>
<dbReference type="InterPro" id="IPR001310">
    <property type="entry name" value="Histidine_triad_HIT"/>
</dbReference>
<dbReference type="InterPro" id="IPR046275">
    <property type="entry name" value="DUF6308"/>
</dbReference>
<evidence type="ECO:0000313" key="4">
    <source>
        <dbReference type="Proteomes" id="UP001595955"/>
    </source>
</evidence>
<dbReference type="InterPro" id="IPR036265">
    <property type="entry name" value="HIT-like_sf"/>
</dbReference>
<protein>
    <submittedName>
        <fullName evidence="3">DUF6308 family protein</fullName>
    </submittedName>
</protein>
<name>A0ABV9DCG6_9MICO</name>
<feature type="domain" description="HIT" evidence="2">
    <location>
        <begin position="4"/>
        <end position="109"/>
    </location>
</feature>
<feature type="short sequence motif" description="Histidine triad motif" evidence="1">
    <location>
        <begin position="94"/>
        <end position="98"/>
    </location>
</feature>
<gene>
    <name evidence="3" type="ORF">ACFO3F_10805</name>
</gene>
<dbReference type="PRINTS" id="PR00332">
    <property type="entry name" value="HISTRIAD"/>
</dbReference>
<dbReference type="RefSeq" id="WP_122825569.1">
    <property type="nucleotide sequence ID" value="NZ_CP033325.1"/>
</dbReference>
<accession>A0ABV9DCG6</accession>
<dbReference type="Gene3D" id="3.30.428.10">
    <property type="entry name" value="HIT-like"/>
    <property type="match status" value="1"/>
</dbReference>
<dbReference type="InterPro" id="IPR011146">
    <property type="entry name" value="HIT-like"/>
</dbReference>
<dbReference type="Proteomes" id="UP001595955">
    <property type="component" value="Unassembled WGS sequence"/>
</dbReference>
<dbReference type="PANTHER" id="PTHR46648:SF1">
    <property type="entry name" value="ADENOSINE 5'-MONOPHOSPHORAMIDASE HNT1"/>
    <property type="match status" value="1"/>
</dbReference>
<proteinExistence type="predicted"/>
<dbReference type="PANTHER" id="PTHR46648">
    <property type="entry name" value="HIT FAMILY PROTEIN 1"/>
    <property type="match status" value="1"/>
</dbReference>
<evidence type="ECO:0000256" key="1">
    <source>
        <dbReference type="PROSITE-ProRule" id="PRU00464"/>
    </source>
</evidence>
<dbReference type="Pfam" id="PF19827">
    <property type="entry name" value="DUF6308"/>
    <property type="match status" value="1"/>
</dbReference>
<organism evidence="3 4">
    <name type="scientific">Georgenia faecalis</name>
    <dbReference type="NCBI Taxonomy" id="2483799"/>
    <lineage>
        <taxon>Bacteria</taxon>
        <taxon>Bacillati</taxon>
        <taxon>Actinomycetota</taxon>
        <taxon>Actinomycetes</taxon>
        <taxon>Micrococcales</taxon>
        <taxon>Bogoriellaceae</taxon>
        <taxon>Georgenia</taxon>
    </lineage>
</organism>
<dbReference type="PROSITE" id="PS51084">
    <property type="entry name" value="HIT_2"/>
    <property type="match status" value="1"/>
</dbReference>
<keyword evidence="4" id="KW-1185">Reference proteome</keyword>
<evidence type="ECO:0000313" key="3">
    <source>
        <dbReference type="EMBL" id="MFC4555735.1"/>
    </source>
</evidence>
<reference evidence="4" key="1">
    <citation type="journal article" date="2019" name="Int. J. Syst. Evol. Microbiol.">
        <title>The Global Catalogue of Microorganisms (GCM) 10K type strain sequencing project: providing services to taxonomists for standard genome sequencing and annotation.</title>
        <authorList>
            <consortium name="The Broad Institute Genomics Platform"/>
            <consortium name="The Broad Institute Genome Sequencing Center for Infectious Disease"/>
            <person name="Wu L."/>
            <person name="Ma J."/>
        </authorList>
    </citation>
    <scope>NUCLEOTIDE SEQUENCE [LARGE SCALE GENOMIC DNA]</scope>
    <source>
        <strain evidence="4">JCM 3369</strain>
    </source>
</reference>
<dbReference type="EMBL" id="JBHSGF010000007">
    <property type="protein sequence ID" value="MFC4555735.1"/>
    <property type="molecule type" value="Genomic_DNA"/>
</dbReference>
<dbReference type="SUPFAM" id="SSF54197">
    <property type="entry name" value="HIT-like"/>
    <property type="match status" value="1"/>
</dbReference>
<comment type="caution">
    <text evidence="3">The sequence shown here is derived from an EMBL/GenBank/DDBJ whole genome shotgun (WGS) entry which is preliminary data.</text>
</comment>
<dbReference type="Pfam" id="PF01230">
    <property type="entry name" value="HIT"/>
    <property type="match status" value="1"/>
</dbReference>
<evidence type="ECO:0000259" key="2">
    <source>
        <dbReference type="PROSITE" id="PS51084"/>
    </source>
</evidence>